<feature type="region of interest" description="Disordered" evidence="7">
    <location>
        <begin position="654"/>
        <end position="866"/>
    </location>
</feature>
<organism evidence="9 10">
    <name type="scientific">Streptantibioticus ferralitis</name>
    <dbReference type="NCBI Taxonomy" id="236510"/>
    <lineage>
        <taxon>Bacteria</taxon>
        <taxon>Bacillati</taxon>
        <taxon>Actinomycetota</taxon>
        <taxon>Actinomycetes</taxon>
        <taxon>Kitasatosporales</taxon>
        <taxon>Streptomycetaceae</taxon>
        <taxon>Streptantibioticus</taxon>
    </lineage>
</organism>
<dbReference type="SMART" id="SM00387">
    <property type="entry name" value="HATPase_c"/>
    <property type="match status" value="1"/>
</dbReference>
<feature type="compositionally biased region" description="Low complexity" evidence="7">
    <location>
        <begin position="691"/>
        <end position="702"/>
    </location>
</feature>
<dbReference type="Pfam" id="PF02518">
    <property type="entry name" value="HATPase_c"/>
    <property type="match status" value="1"/>
</dbReference>
<evidence type="ECO:0000256" key="4">
    <source>
        <dbReference type="ARBA" id="ARBA00022679"/>
    </source>
</evidence>
<dbReference type="PANTHER" id="PTHR44936:SF9">
    <property type="entry name" value="SENSOR PROTEIN CREC"/>
    <property type="match status" value="1"/>
</dbReference>
<evidence type="ECO:0000313" key="10">
    <source>
        <dbReference type="Proteomes" id="UP001220022"/>
    </source>
</evidence>
<evidence type="ECO:0000256" key="5">
    <source>
        <dbReference type="ARBA" id="ARBA00022777"/>
    </source>
</evidence>
<evidence type="ECO:0000256" key="3">
    <source>
        <dbReference type="ARBA" id="ARBA00022553"/>
    </source>
</evidence>
<dbReference type="EMBL" id="JARHTQ010000001">
    <property type="protein sequence ID" value="MDF2254541.1"/>
    <property type="molecule type" value="Genomic_DNA"/>
</dbReference>
<keyword evidence="5" id="KW-0418">Kinase</keyword>
<dbReference type="SUPFAM" id="SSF55874">
    <property type="entry name" value="ATPase domain of HSP90 chaperone/DNA topoisomerase II/histidine kinase"/>
    <property type="match status" value="1"/>
</dbReference>
<dbReference type="Gene3D" id="3.30.565.10">
    <property type="entry name" value="Histidine kinase-like ATPase, C-terminal domain"/>
    <property type="match status" value="1"/>
</dbReference>
<proteinExistence type="predicted"/>
<dbReference type="PROSITE" id="PS50109">
    <property type="entry name" value="HIS_KIN"/>
    <property type="match status" value="1"/>
</dbReference>
<keyword evidence="4" id="KW-0808">Transferase</keyword>
<evidence type="ECO:0000313" key="9">
    <source>
        <dbReference type="EMBL" id="MDF2254541.1"/>
    </source>
</evidence>
<evidence type="ECO:0000256" key="1">
    <source>
        <dbReference type="ARBA" id="ARBA00000085"/>
    </source>
</evidence>
<feature type="domain" description="Histidine kinase" evidence="8">
    <location>
        <begin position="545"/>
        <end position="649"/>
    </location>
</feature>
<evidence type="ECO:0000256" key="7">
    <source>
        <dbReference type="SAM" id="MobiDB-lite"/>
    </source>
</evidence>
<dbReference type="Proteomes" id="UP001220022">
    <property type="component" value="Unassembled WGS sequence"/>
</dbReference>
<keyword evidence="3" id="KW-0597">Phosphoprotein</keyword>
<protein>
    <recommendedName>
        <fullName evidence="2">histidine kinase</fullName>
        <ecNumber evidence="2">2.7.13.3</ecNumber>
    </recommendedName>
</protein>
<gene>
    <name evidence="9" type="ORF">P2L57_01970</name>
</gene>
<dbReference type="Pfam" id="PF08376">
    <property type="entry name" value="NIT"/>
    <property type="match status" value="1"/>
</dbReference>
<dbReference type="InterPro" id="IPR005467">
    <property type="entry name" value="His_kinase_dom"/>
</dbReference>
<feature type="compositionally biased region" description="Basic and acidic residues" evidence="7">
    <location>
        <begin position="727"/>
        <end position="755"/>
    </location>
</feature>
<dbReference type="InterPro" id="IPR036890">
    <property type="entry name" value="HATPase_C_sf"/>
</dbReference>
<dbReference type="EC" id="2.7.13.3" evidence="2"/>
<evidence type="ECO:0000256" key="6">
    <source>
        <dbReference type="ARBA" id="ARBA00023012"/>
    </source>
</evidence>
<keyword evidence="6" id="KW-0902">Two-component regulatory system</keyword>
<feature type="compositionally biased region" description="Low complexity" evidence="7">
    <location>
        <begin position="834"/>
        <end position="856"/>
    </location>
</feature>
<feature type="compositionally biased region" description="Low complexity" evidence="7">
    <location>
        <begin position="711"/>
        <end position="726"/>
    </location>
</feature>
<evidence type="ECO:0000259" key="8">
    <source>
        <dbReference type="PROSITE" id="PS50109"/>
    </source>
</evidence>
<dbReference type="RefSeq" id="WP_275807096.1">
    <property type="nucleotide sequence ID" value="NZ_BAAANM010000005.1"/>
</dbReference>
<comment type="caution">
    <text evidence="9">The sequence shown here is derived from an EMBL/GenBank/DDBJ whole genome shotgun (WGS) entry which is preliminary data.</text>
</comment>
<name>A0ABT5YSG0_9ACTN</name>
<dbReference type="InterPro" id="IPR050980">
    <property type="entry name" value="2C_sensor_his_kinase"/>
</dbReference>
<sequence>MRQRLLGALLVSVIAVLAAGTPGLAAAISDLSESQRLLRLTELNTSAIALSHSLADERDDMTAYVAAGRSTASGHGLTEDERARVDRQVTDVTQAVAGLDTAGSADLARTTRTVRSALGDLGHIRQSALSGPGSAKDAFDAYGPVIDALDGISAALARALPARASAADTGAGPALAHAVTQASSEHGLLVAALTAGGSSSALVGEAQQARLREQSELADFTATATTPAQTQYAQTVTGTDVATAESYLRRLTAKPYLSTADNTLKTADVDTALSARTDRMRAVQASLAGADTTRLTSLRDDDVTALELRITLVGLCALLALGVGVRTTRSITHPLARLRRYAGDQQPPVPTASRDEFAAIALAIERLGEDTARLRTETAEQEKERVRLVGERQKVAAERDELRSQQGELQGQQAALIAEKDELAARVGALHGAVHGTFVNLSLRTLALIERQLALIEGLEDREHDPDELQTLFRLDHLATRMRRNSESLLVLAGADTSGGALAKPVPLLDVVRAGVSEVERYERVQISFLPRAQVAGFAADDTAHLVAELMENATAFSPPHADVQVNGWLLENGEAMLSVEDAGIGIPDPRLTELNQLLADPHPDESHATAGLGLYVVARLAGRHGIRVQLREQKQGGVTAVVVLPRTLIVQPAESLPSPEDGRPTPTVGTPQTADASVRSVPGPPRVEEASPAEAARARQALYGGPAPSRAPLGQGPAAAAGRLAPEPDEHTRARAHTVEAEPTARPRHARTEETEQTAQDQGGLTGKGLPKRVPKASGLTGEPATRGQGGPVDADALRRRLGGFAQGLREGRRDAEAEATGTVELPVPPAAAVPRPAAQQAQQAQQTSQHRQSQNGEPSEEARG</sequence>
<reference evidence="9 10" key="1">
    <citation type="submission" date="2023-03" db="EMBL/GenBank/DDBJ databases">
        <title>Draft genome sequence of type strain Streptomyces ferralitis JCM 14344.</title>
        <authorList>
            <person name="Klaysubun C."/>
            <person name="Duangmal K."/>
        </authorList>
    </citation>
    <scope>NUCLEOTIDE SEQUENCE [LARGE SCALE GENOMIC DNA]</scope>
    <source>
        <strain evidence="9 10">JCM 14344</strain>
    </source>
</reference>
<keyword evidence="10" id="KW-1185">Reference proteome</keyword>
<dbReference type="PANTHER" id="PTHR44936">
    <property type="entry name" value="SENSOR PROTEIN CREC"/>
    <property type="match status" value="1"/>
</dbReference>
<dbReference type="InterPro" id="IPR003594">
    <property type="entry name" value="HATPase_dom"/>
</dbReference>
<comment type="catalytic activity">
    <reaction evidence="1">
        <text>ATP + protein L-histidine = ADP + protein N-phospho-L-histidine.</text>
        <dbReference type="EC" id="2.7.13.3"/>
    </reaction>
</comment>
<accession>A0ABT5YSG0</accession>
<dbReference type="InterPro" id="IPR013587">
    <property type="entry name" value="Nitrate/nitrite_sensing"/>
</dbReference>
<evidence type="ECO:0000256" key="2">
    <source>
        <dbReference type="ARBA" id="ARBA00012438"/>
    </source>
</evidence>